<name>A0ABW2TNP0_9PSEU</name>
<keyword evidence="1" id="KW-1133">Transmembrane helix</keyword>
<evidence type="ECO:0000313" key="2">
    <source>
        <dbReference type="EMBL" id="MFC7615412.1"/>
    </source>
</evidence>
<sequence length="132" mass="13739">MTGALRTRRGKEGLGGALAGLMAVWAFAGVIGVYGGGVDFGPVVTARLPWESPVLAGTALLLAVAVPMSVAAGLVWRRSRSGPVALLAAGLLLVAWILVQILFIRTFSWLQPVCFGYGFVVAWLGAASRGWS</sequence>
<dbReference type="EMBL" id="JBHTEY010000004">
    <property type="protein sequence ID" value="MFC7615412.1"/>
    <property type="molecule type" value="Genomic_DNA"/>
</dbReference>
<comment type="caution">
    <text evidence="2">The sequence shown here is derived from an EMBL/GenBank/DDBJ whole genome shotgun (WGS) entry which is preliminary data.</text>
</comment>
<dbReference type="Proteomes" id="UP001596512">
    <property type="component" value="Unassembled WGS sequence"/>
</dbReference>
<feature type="transmembrane region" description="Helical" evidence="1">
    <location>
        <begin position="54"/>
        <end position="76"/>
    </location>
</feature>
<protein>
    <submittedName>
        <fullName evidence="2">Uncharacterized protein</fullName>
    </submittedName>
</protein>
<organism evidence="2 3">
    <name type="scientific">Actinokineospora soli</name>
    <dbReference type="NCBI Taxonomy" id="1048753"/>
    <lineage>
        <taxon>Bacteria</taxon>
        <taxon>Bacillati</taxon>
        <taxon>Actinomycetota</taxon>
        <taxon>Actinomycetes</taxon>
        <taxon>Pseudonocardiales</taxon>
        <taxon>Pseudonocardiaceae</taxon>
        <taxon>Actinokineospora</taxon>
    </lineage>
</organism>
<proteinExistence type="predicted"/>
<keyword evidence="1" id="KW-0812">Transmembrane</keyword>
<feature type="transmembrane region" description="Helical" evidence="1">
    <location>
        <begin position="109"/>
        <end position="127"/>
    </location>
</feature>
<gene>
    <name evidence="2" type="ORF">ACFQV2_19800</name>
</gene>
<keyword evidence="3" id="KW-1185">Reference proteome</keyword>
<accession>A0ABW2TNP0</accession>
<feature type="transmembrane region" description="Helical" evidence="1">
    <location>
        <begin position="83"/>
        <end position="103"/>
    </location>
</feature>
<reference evidence="3" key="1">
    <citation type="journal article" date="2019" name="Int. J. Syst. Evol. Microbiol.">
        <title>The Global Catalogue of Microorganisms (GCM) 10K type strain sequencing project: providing services to taxonomists for standard genome sequencing and annotation.</title>
        <authorList>
            <consortium name="The Broad Institute Genomics Platform"/>
            <consortium name="The Broad Institute Genome Sequencing Center for Infectious Disease"/>
            <person name="Wu L."/>
            <person name="Ma J."/>
        </authorList>
    </citation>
    <scope>NUCLEOTIDE SEQUENCE [LARGE SCALE GENOMIC DNA]</scope>
    <source>
        <strain evidence="3">JCM 17695</strain>
    </source>
</reference>
<evidence type="ECO:0000256" key="1">
    <source>
        <dbReference type="SAM" id="Phobius"/>
    </source>
</evidence>
<keyword evidence="1" id="KW-0472">Membrane</keyword>
<feature type="transmembrane region" description="Helical" evidence="1">
    <location>
        <begin position="12"/>
        <end position="34"/>
    </location>
</feature>
<evidence type="ECO:0000313" key="3">
    <source>
        <dbReference type="Proteomes" id="UP001596512"/>
    </source>
</evidence>